<dbReference type="RefSeq" id="WP_200356921.1">
    <property type="nucleotide sequence ID" value="NZ_JAENIL010000034.1"/>
</dbReference>
<protein>
    <submittedName>
        <fullName evidence="1">Uncharacterized protein</fullName>
    </submittedName>
</protein>
<name>A0A934S3F7_9BACT</name>
<reference evidence="1" key="1">
    <citation type="submission" date="2021-01" db="EMBL/GenBank/DDBJ databases">
        <title>Modified the classification status of verrucomicrobia.</title>
        <authorList>
            <person name="Feng X."/>
        </authorList>
    </citation>
    <scope>NUCLEOTIDE SEQUENCE</scope>
    <source>
        <strain evidence="1">KCTC 13126</strain>
    </source>
</reference>
<keyword evidence="2" id="KW-1185">Reference proteome</keyword>
<gene>
    <name evidence="1" type="ORF">JIN87_17645</name>
</gene>
<organism evidence="1 2">
    <name type="scientific">Pelagicoccus mobilis</name>
    <dbReference type="NCBI Taxonomy" id="415221"/>
    <lineage>
        <taxon>Bacteria</taxon>
        <taxon>Pseudomonadati</taxon>
        <taxon>Verrucomicrobiota</taxon>
        <taxon>Opitutia</taxon>
        <taxon>Puniceicoccales</taxon>
        <taxon>Pelagicoccaceae</taxon>
        <taxon>Pelagicoccus</taxon>
    </lineage>
</organism>
<sequence>MSVAARKSISTYFEELGAKEVSRLLNWEYERLCSVSPEEMAGSFQGFLEACFGKECASVEKGEWELFRKWHASTSEDENLTAIFRSFERQVEESVEFFFMDLASASETCSGDFFNDDTHDSFYLAAREVNSLGLRIQLEFLRDNAPSIYSKFLDMAGLKFILPKNCSNRVSIEVASS</sequence>
<evidence type="ECO:0000313" key="2">
    <source>
        <dbReference type="Proteomes" id="UP000617628"/>
    </source>
</evidence>
<proteinExistence type="predicted"/>
<comment type="caution">
    <text evidence="1">The sequence shown here is derived from an EMBL/GenBank/DDBJ whole genome shotgun (WGS) entry which is preliminary data.</text>
</comment>
<dbReference type="EMBL" id="JAENIL010000034">
    <property type="protein sequence ID" value="MBK1878709.1"/>
    <property type="molecule type" value="Genomic_DNA"/>
</dbReference>
<evidence type="ECO:0000313" key="1">
    <source>
        <dbReference type="EMBL" id="MBK1878709.1"/>
    </source>
</evidence>
<accession>A0A934S3F7</accession>
<dbReference type="Proteomes" id="UP000617628">
    <property type="component" value="Unassembled WGS sequence"/>
</dbReference>
<dbReference type="AlphaFoldDB" id="A0A934S3F7"/>